<dbReference type="Gene3D" id="2.70.70.10">
    <property type="entry name" value="Glucose Permease (Domain IIA)"/>
    <property type="match status" value="1"/>
</dbReference>
<protein>
    <submittedName>
        <fullName evidence="4">M23 family metallopeptidase</fullName>
    </submittedName>
</protein>
<evidence type="ECO:0000313" key="4">
    <source>
        <dbReference type="EMBL" id="QQA01936.1"/>
    </source>
</evidence>
<reference evidence="4 5" key="1">
    <citation type="submission" date="2020-11" db="EMBL/GenBank/DDBJ databases">
        <title>Treponema Peruensis nv. sp., first commensal Treponema isolated from human feces.</title>
        <authorList>
            <person name="Belkhou C."/>
            <person name="Raes J."/>
        </authorList>
    </citation>
    <scope>NUCLEOTIDE SEQUENCE [LARGE SCALE GENOMIC DNA]</scope>
    <source>
        <strain evidence="4 5">RCC2812</strain>
    </source>
</reference>
<dbReference type="Pfam" id="PF01551">
    <property type="entry name" value="Peptidase_M23"/>
    <property type="match status" value="1"/>
</dbReference>
<dbReference type="RefSeq" id="WP_198443441.1">
    <property type="nucleotide sequence ID" value="NZ_CBCSHE010000004.1"/>
</dbReference>
<accession>A0A7T3RF01</accession>
<dbReference type="InterPro" id="IPR011055">
    <property type="entry name" value="Dup_hybrid_motif"/>
</dbReference>
<evidence type="ECO:0000256" key="1">
    <source>
        <dbReference type="ARBA" id="ARBA00022729"/>
    </source>
</evidence>
<dbReference type="CDD" id="cd12797">
    <property type="entry name" value="M23_peptidase"/>
    <property type="match status" value="1"/>
</dbReference>
<sequence>MRFSSLLSTFYQFFSSKQKASACKLFILFLLSVLPATAEPIVNISDLSSRNFVFSQYQDEVQLSNKAWALGKKNPLLLFGYKAKKTDSIISVAARCSIRQETLATVNAIDSADQDITEKQLYLPSADGIFISQPPQGRLQVLLAGKYGTERISSAEKITLGTKKISFLRGEKLSPSERAFFLSEEIVFPLEKYTVSSEYGIRNSPISGRKMMHGGIDLAAKKGSVIKSCKSGTIVSAKTGDPVFGNCVEIEHSGGIRTFYAHMEKISVEEGQNVSAGTPIGTVGTTGLSTGPHLHFEVKVSGRNTDPLTILKK</sequence>
<dbReference type="KEGG" id="tper:IWA51_04890"/>
<dbReference type="PANTHER" id="PTHR21666">
    <property type="entry name" value="PEPTIDASE-RELATED"/>
    <property type="match status" value="1"/>
</dbReference>
<evidence type="ECO:0000259" key="3">
    <source>
        <dbReference type="Pfam" id="PF01551"/>
    </source>
</evidence>
<organism evidence="4 5">
    <name type="scientific">Treponema peruense</name>
    <dbReference type="NCBI Taxonomy" id="2787628"/>
    <lineage>
        <taxon>Bacteria</taxon>
        <taxon>Pseudomonadati</taxon>
        <taxon>Spirochaetota</taxon>
        <taxon>Spirochaetia</taxon>
        <taxon>Spirochaetales</taxon>
        <taxon>Treponemataceae</taxon>
        <taxon>Treponema</taxon>
    </lineage>
</organism>
<feature type="domain" description="M23ase beta-sheet core" evidence="3">
    <location>
        <begin position="212"/>
        <end position="307"/>
    </location>
</feature>
<dbReference type="EMBL" id="CP064936">
    <property type="protein sequence ID" value="QQA01936.1"/>
    <property type="molecule type" value="Genomic_DNA"/>
</dbReference>
<feature type="chain" id="PRO_5032882715" evidence="2">
    <location>
        <begin position="39"/>
        <end position="313"/>
    </location>
</feature>
<evidence type="ECO:0000313" key="5">
    <source>
        <dbReference type="Proteomes" id="UP000595224"/>
    </source>
</evidence>
<evidence type="ECO:0000256" key="2">
    <source>
        <dbReference type="SAM" id="SignalP"/>
    </source>
</evidence>
<dbReference type="SUPFAM" id="SSF51261">
    <property type="entry name" value="Duplicated hybrid motif"/>
    <property type="match status" value="1"/>
</dbReference>
<keyword evidence="1 2" id="KW-0732">Signal</keyword>
<proteinExistence type="predicted"/>
<dbReference type="GO" id="GO:0004222">
    <property type="term" value="F:metalloendopeptidase activity"/>
    <property type="evidence" value="ECO:0007669"/>
    <property type="project" value="TreeGrafter"/>
</dbReference>
<dbReference type="Proteomes" id="UP000595224">
    <property type="component" value="Chromosome"/>
</dbReference>
<feature type="signal peptide" evidence="2">
    <location>
        <begin position="1"/>
        <end position="38"/>
    </location>
</feature>
<dbReference type="InterPro" id="IPR050570">
    <property type="entry name" value="Cell_wall_metabolism_enzyme"/>
</dbReference>
<dbReference type="PANTHER" id="PTHR21666:SF289">
    <property type="entry name" value="L-ALA--D-GLU ENDOPEPTIDASE"/>
    <property type="match status" value="1"/>
</dbReference>
<keyword evidence="5" id="KW-1185">Reference proteome</keyword>
<gene>
    <name evidence="4" type="ORF">IWA51_04890</name>
</gene>
<dbReference type="AlphaFoldDB" id="A0A7T3RF01"/>
<dbReference type="InterPro" id="IPR016047">
    <property type="entry name" value="M23ase_b-sheet_dom"/>
</dbReference>
<name>A0A7T3RF01_9SPIR</name>